<dbReference type="Gene3D" id="2.40.30.10">
    <property type="entry name" value="Translation factors"/>
    <property type="match status" value="1"/>
</dbReference>
<evidence type="ECO:0000256" key="17">
    <source>
        <dbReference type="SAM" id="Phobius"/>
    </source>
</evidence>
<dbReference type="Pfam" id="PF04954">
    <property type="entry name" value="SIP"/>
    <property type="match status" value="1"/>
</dbReference>
<feature type="domain" description="FAD-binding FR-type" evidence="20">
    <location>
        <begin position="36"/>
        <end position="143"/>
    </location>
</feature>
<keyword evidence="3" id="KW-1003">Cell membrane</keyword>
<dbReference type="InterPro" id="IPR007037">
    <property type="entry name" value="SIP_rossman_dom"/>
</dbReference>
<keyword evidence="10" id="KW-1278">Translocase</keyword>
<dbReference type="SMART" id="SM00382">
    <property type="entry name" value="AAA"/>
    <property type="match status" value="1"/>
</dbReference>
<dbReference type="PANTHER" id="PTHR24221">
    <property type="entry name" value="ATP-BINDING CASSETTE SUB-FAMILY B"/>
    <property type="match status" value="1"/>
</dbReference>
<feature type="compositionally biased region" description="Polar residues" evidence="16">
    <location>
        <begin position="300"/>
        <end position="313"/>
    </location>
</feature>
<organism evidence="21 22">
    <name type="scientific">Corynebacterium durum F0235</name>
    <dbReference type="NCBI Taxonomy" id="1035195"/>
    <lineage>
        <taxon>Bacteria</taxon>
        <taxon>Bacillati</taxon>
        <taxon>Actinomycetota</taxon>
        <taxon>Actinomycetes</taxon>
        <taxon>Mycobacteriales</taxon>
        <taxon>Corynebacteriaceae</taxon>
        <taxon>Corynebacterium</taxon>
    </lineage>
</organism>
<dbReference type="InterPro" id="IPR017927">
    <property type="entry name" value="FAD-bd_FR_type"/>
</dbReference>
<dbReference type="InterPro" id="IPR013113">
    <property type="entry name" value="SIP_FAD-bd"/>
</dbReference>
<keyword evidence="11 17" id="KW-1133">Transmembrane helix</keyword>
<comment type="caution">
    <text evidence="21">The sequence shown here is derived from an EMBL/GenBank/DDBJ whole genome shotgun (WGS) entry which is preliminary data.</text>
</comment>
<dbReference type="PROSITE" id="PS50893">
    <property type="entry name" value="ABC_TRANSPORTER_2"/>
    <property type="match status" value="1"/>
</dbReference>
<dbReference type="GO" id="GO:0140359">
    <property type="term" value="F:ABC-type transporter activity"/>
    <property type="evidence" value="ECO:0007669"/>
    <property type="project" value="InterPro"/>
</dbReference>
<comment type="cofactor">
    <cofactor evidence="1">
        <name>FAD</name>
        <dbReference type="ChEBI" id="CHEBI:57692"/>
    </cofactor>
</comment>
<dbReference type="EMBL" id="AMEM01000037">
    <property type="protein sequence ID" value="EKX88492.1"/>
    <property type="molecule type" value="Genomic_DNA"/>
</dbReference>
<dbReference type="SUPFAM" id="SSF63380">
    <property type="entry name" value="Riboflavin synthase domain-like"/>
    <property type="match status" value="1"/>
</dbReference>
<keyword evidence="8" id="KW-0274">FAD</keyword>
<dbReference type="HOGENOM" id="CLU_000604_33_0_11"/>
<keyword evidence="12 17" id="KW-0472">Membrane</keyword>
<evidence type="ECO:0000256" key="4">
    <source>
        <dbReference type="ARBA" id="ARBA00022519"/>
    </source>
</evidence>
<feature type="transmembrane region" description="Helical" evidence="17">
    <location>
        <begin position="442"/>
        <end position="461"/>
    </location>
</feature>
<dbReference type="Pfam" id="PF00005">
    <property type="entry name" value="ABC_tran"/>
    <property type="match status" value="1"/>
</dbReference>
<evidence type="ECO:0000259" key="18">
    <source>
        <dbReference type="PROSITE" id="PS50893"/>
    </source>
</evidence>
<evidence type="ECO:0000256" key="11">
    <source>
        <dbReference type="ARBA" id="ARBA00022989"/>
    </source>
</evidence>
<dbReference type="AlphaFoldDB" id="L1MBA1"/>
<dbReference type="PATRIC" id="fig|1035195.3.peg.1939"/>
<dbReference type="InterPro" id="IPR027417">
    <property type="entry name" value="P-loop_NTPase"/>
</dbReference>
<feature type="compositionally biased region" description="Low complexity" evidence="16">
    <location>
        <begin position="275"/>
        <end position="296"/>
    </location>
</feature>
<dbReference type="eggNOG" id="COG1132">
    <property type="taxonomic scope" value="Bacteria"/>
</dbReference>
<dbReference type="FunFam" id="3.40.50.300:FF:000218">
    <property type="entry name" value="Multidrug ABC transporter ATP-binding protein"/>
    <property type="match status" value="1"/>
</dbReference>
<evidence type="ECO:0000256" key="12">
    <source>
        <dbReference type="ARBA" id="ARBA00023136"/>
    </source>
</evidence>
<proteinExistence type="inferred from homology"/>
<dbReference type="GO" id="GO:0005886">
    <property type="term" value="C:plasma membrane"/>
    <property type="evidence" value="ECO:0007669"/>
    <property type="project" value="UniProtKB-SubCell"/>
</dbReference>
<evidence type="ECO:0000313" key="22">
    <source>
        <dbReference type="Proteomes" id="UP000010445"/>
    </source>
</evidence>
<evidence type="ECO:0000256" key="13">
    <source>
        <dbReference type="ARBA" id="ARBA00023455"/>
    </source>
</evidence>
<dbReference type="InterPro" id="IPR003439">
    <property type="entry name" value="ABC_transporter-like_ATP-bd"/>
</dbReference>
<evidence type="ECO:0000256" key="14">
    <source>
        <dbReference type="ARBA" id="ARBA00023467"/>
    </source>
</evidence>
<keyword evidence="7" id="KW-0547">Nucleotide-binding</keyword>
<dbReference type="Gene3D" id="3.40.50.300">
    <property type="entry name" value="P-loop containing nucleotide triphosphate hydrolases"/>
    <property type="match status" value="1"/>
</dbReference>
<accession>L1MBA1</accession>
<dbReference type="InterPro" id="IPR039421">
    <property type="entry name" value="Type_1_exporter"/>
</dbReference>
<dbReference type="PANTHER" id="PTHR24221:SF654">
    <property type="entry name" value="ATP-BINDING CASSETTE SUB-FAMILY B MEMBER 6"/>
    <property type="match status" value="1"/>
</dbReference>
<evidence type="ECO:0000256" key="2">
    <source>
        <dbReference type="ARBA" id="ARBA00004429"/>
    </source>
</evidence>
<evidence type="ECO:0000313" key="21">
    <source>
        <dbReference type="EMBL" id="EKX88492.1"/>
    </source>
</evidence>
<protein>
    <recommendedName>
        <fullName evidence="15">Mycobactin import ATP-binding/permease protein IrtA</fullName>
    </recommendedName>
</protein>
<dbReference type="PROSITE" id="PS50929">
    <property type="entry name" value="ABC_TM1F"/>
    <property type="match status" value="1"/>
</dbReference>
<dbReference type="InterPro" id="IPR011527">
    <property type="entry name" value="ABC1_TM_dom"/>
</dbReference>
<dbReference type="Proteomes" id="UP000010445">
    <property type="component" value="Unassembled WGS sequence"/>
</dbReference>
<keyword evidence="5" id="KW-0285">Flavoprotein</keyword>
<keyword evidence="22" id="KW-1185">Reference proteome</keyword>
<reference evidence="21 22" key="1">
    <citation type="submission" date="2012-05" db="EMBL/GenBank/DDBJ databases">
        <authorList>
            <person name="Weinstock G."/>
            <person name="Sodergren E."/>
            <person name="Lobos E.A."/>
            <person name="Fulton L."/>
            <person name="Fulton R."/>
            <person name="Courtney L."/>
            <person name="Fronick C."/>
            <person name="O'Laughlin M."/>
            <person name="Godfrey J."/>
            <person name="Wilson R.M."/>
            <person name="Miner T."/>
            <person name="Farmer C."/>
            <person name="Delehaunty K."/>
            <person name="Cordes M."/>
            <person name="Minx P."/>
            <person name="Tomlinson C."/>
            <person name="Chen J."/>
            <person name="Wollam A."/>
            <person name="Pepin K.H."/>
            <person name="Bhonagiri V."/>
            <person name="Zhang X."/>
            <person name="Suruliraj S."/>
            <person name="Warren W."/>
            <person name="Mitreva M."/>
            <person name="Mardis E.R."/>
            <person name="Wilson R.K."/>
        </authorList>
    </citation>
    <scope>NUCLEOTIDE SEQUENCE [LARGE SCALE GENOMIC DNA]</scope>
    <source>
        <strain evidence="21 22">F0235</strain>
    </source>
</reference>
<evidence type="ECO:0000259" key="19">
    <source>
        <dbReference type="PROSITE" id="PS50929"/>
    </source>
</evidence>
<evidence type="ECO:0000256" key="6">
    <source>
        <dbReference type="ARBA" id="ARBA00022692"/>
    </source>
</evidence>
<feature type="transmembrane region" description="Helical" evidence="17">
    <location>
        <begin position="560"/>
        <end position="579"/>
    </location>
</feature>
<dbReference type="GO" id="GO:0016887">
    <property type="term" value="F:ATP hydrolysis activity"/>
    <property type="evidence" value="ECO:0007669"/>
    <property type="project" value="InterPro"/>
</dbReference>
<dbReference type="GO" id="GO:0016491">
    <property type="term" value="F:oxidoreductase activity"/>
    <property type="evidence" value="ECO:0007669"/>
    <property type="project" value="InterPro"/>
</dbReference>
<name>L1MBA1_9CORY</name>
<feature type="domain" description="ABC transmembrane type-1" evidence="19">
    <location>
        <begin position="328"/>
        <end position="610"/>
    </location>
</feature>
<dbReference type="eggNOG" id="COG2375">
    <property type="taxonomic scope" value="Bacteria"/>
</dbReference>
<feature type="region of interest" description="Disordered" evidence="16">
    <location>
        <begin position="272"/>
        <end position="313"/>
    </location>
</feature>
<evidence type="ECO:0000256" key="5">
    <source>
        <dbReference type="ARBA" id="ARBA00022630"/>
    </source>
</evidence>
<sequence length="896" mass="96970">MRAAVKGSGTGTTLPRRRKLAMGKGFQGAMLRAMRVEEHAATVIESEWLTQHVVHITFHSDTLLNSDGELPASWVRVWFPDHEGQGKLHQRCYTLLHADPTTGVFSIAFLIHTPSGPASSWAVRARAGDELTMQRFGGDGFTPDDQPPRGYLFVGDAASWPAINAIIGTLPTSGTPIQVVMEQFRDDDTQLPFPDHPDLTVRWIPTRHDARALVDALEGHDVHGWRCWVAAESTATRLVKSHLELNFGHNRATLHSQAYWIEGRAMGKQVDVEPDTTADNSGADTADAAATEQTTAPVAASTSDTATSGKTADTKQVSVLRPARVALIISGLAQALLSITYIVPFILFSELAQRLVRGANQDELIQVGLVGVGILGFNTLGTAVLLFAQHVYDANYSAALRKRLLHKLSRLPLGWFKDRRSAEVKTLVQDNVSSLHYLITHAVPDMVGAVVTPLAILIYLFTVDWRLALVLLLPIVLYIVVTVRQASADKQKIARILRWNATISGDTERFVSGQAVSRVFGDDSTVNLPRELQEMGDYLITWQRSTLDSKLNSTQMTKPMSIMALLLLVGTGLVVGGVMPAENIIPFLILGTSFGDRLLAVSYSANGIREGLNAKKSLELLLTTPELSESSDGSQRDAASGVEDSADTSEDASARTCGNITVKNVSFSYSAGTRALNKINLDIPAGTTTALVGPSGSGKSTFASLLARLWDPDDGAIILDGVNLRDIPEDTLHRKVAVVLQDVQLIKGTLFDNIALGHPEATRDDVRAAAQAAYIDDFIMSLPHGYDTPVDRKSLSGGQRQRVAIARALLGDPDVVVLDEATAAADPDSEWAVRKGLDALLEGRTKIIVAHRLHTIAHADRIVVLQHGDIAEQGTHNELVTTNGLYSSLASSMHRK</sequence>
<evidence type="ECO:0000256" key="7">
    <source>
        <dbReference type="ARBA" id="ARBA00022741"/>
    </source>
</evidence>
<dbReference type="STRING" id="1035195.HMPREF9997_02163"/>
<evidence type="ECO:0000256" key="16">
    <source>
        <dbReference type="SAM" id="MobiDB-lite"/>
    </source>
</evidence>
<dbReference type="Gene3D" id="3.40.50.80">
    <property type="entry name" value="Nucleotide-binding domain of ferredoxin-NADP reductase (FNR) module"/>
    <property type="match status" value="1"/>
</dbReference>
<dbReference type="InterPro" id="IPR003593">
    <property type="entry name" value="AAA+_ATPase"/>
</dbReference>
<feature type="transmembrane region" description="Helical" evidence="17">
    <location>
        <begin position="367"/>
        <end position="388"/>
    </location>
</feature>
<dbReference type="Gene3D" id="1.20.1560.10">
    <property type="entry name" value="ABC transporter type 1, transmembrane domain"/>
    <property type="match status" value="1"/>
</dbReference>
<feature type="domain" description="ABC transporter" evidence="18">
    <location>
        <begin position="660"/>
        <end position="892"/>
    </location>
</feature>
<dbReference type="Pfam" id="PF08021">
    <property type="entry name" value="FAD_binding_9"/>
    <property type="match status" value="1"/>
</dbReference>
<feature type="region of interest" description="Disordered" evidence="16">
    <location>
        <begin position="626"/>
        <end position="653"/>
    </location>
</feature>
<comment type="subunit">
    <text evidence="14">Forms a heterodimer with IrtB.</text>
</comment>
<evidence type="ECO:0000256" key="15">
    <source>
        <dbReference type="ARBA" id="ARBA00023488"/>
    </source>
</evidence>
<dbReference type="SUPFAM" id="SSF90123">
    <property type="entry name" value="ABC transporter transmembrane region"/>
    <property type="match status" value="1"/>
</dbReference>
<dbReference type="GO" id="GO:0034040">
    <property type="term" value="F:ATPase-coupled lipid transmembrane transporter activity"/>
    <property type="evidence" value="ECO:0007669"/>
    <property type="project" value="TreeGrafter"/>
</dbReference>
<dbReference type="CDD" id="cd06193">
    <property type="entry name" value="siderophore_interacting"/>
    <property type="match status" value="1"/>
</dbReference>
<dbReference type="Pfam" id="PF00664">
    <property type="entry name" value="ABC_membrane"/>
    <property type="match status" value="1"/>
</dbReference>
<dbReference type="InterPro" id="IPR039261">
    <property type="entry name" value="FNR_nucleotide-bd"/>
</dbReference>
<keyword evidence="6 17" id="KW-0812">Transmembrane</keyword>
<dbReference type="InterPro" id="IPR017871">
    <property type="entry name" value="ABC_transporter-like_CS"/>
</dbReference>
<evidence type="ECO:0000256" key="8">
    <source>
        <dbReference type="ARBA" id="ARBA00022827"/>
    </source>
</evidence>
<evidence type="ECO:0000259" key="20">
    <source>
        <dbReference type="PROSITE" id="PS51384"/>
    </source>
</evidence>
<keyword evidence="9 21" id="KW-0067">ATP-binding</keyword>
<comment type="subcellular location">
    <subcellularLocation>
        <location evidence="2">Cell inner membrane</location>
        <topology evidence="2">Multi-pass membrane protein</topology>
    </subcellularLocation>
</comment>
<evidence type="ECO:0000256" key="10">
    <source>
        <dbReference type="ARBA" id="ARBA00022967"/>
    </source>
</evidence>
<dbReference type="InterPro" id="IPR017938">
    <property type="entry name" value="Riboflavin_synthase-like_b-brl"/>
</dbReference>
<dbReference type="GO" id="GO:0005524">
    <property type="term" value="F:ATP binding"/>
    <property type="evidence" value="ECO:0007669"/>
    <property type="project" value="UniProtKB-KW"/>
</dbReference>
<feature type="transmembrane region" description="Helical" evidence="17">
    <location>
        <begin position="467"/>
        <end position="486"/>
    </location>
</feature>
<evidence type="ECO:0000256" key="9">
    <source>
        <dbReference type="ARBA" id="ARBA00022840"/>
    </source>
</evidence>
<comment type="similarity">
    <text evidence="13">Belongs to the ABC transporter superfamily. Siderophore-Fe(3+) uptake transporter (SIUT) (TC 3.A.1.21) family.</text>
</comment>
<dbReference type="SUPFAM" id="SSF52540">
    <property type="entry name" value="P-loop containing nucleoside triphosphate hydrolases"/>
    <property type="match status" value="1"/>
</dbReference>
<evidence type="ECO:0000256" key="1">
    <source>
        <dbReference type="ARBA" id="ARBA00001974"/>
    </source>
</evidence>
<keyword evidence="4" id="KW-0997">Cell inner membrane</keyword>
<dbReference type="InterPro" id="IPR036640">
    <property type="entry name" value="ABC1_TM_sf"/>
</dbReference>
<dbReference type="PROSITE" id="PS51384">
    <property type="entry name" value="FAD_FR"/>
    <property type="match status" value="1"/>
</dbReference>
<feature type="transmembrane region" description="Helical" evidence="17">
    <location>
        <begin position="325"/>
        <end position="347"/>
    </location>
</feature>
<evidence type="ECO:0000256" key="3">
    <source>
        <dbReference type="ARBA" id="ARBA00022475"/>
    </source>
</evidence>
<gene>
    <name evidence="21" type="ORF">HMPREF9997_02163</name>
</gene>
<dbReference type="PROSITE" id="PS00211">
    <property type="entry name" value="ABC_TRANSPORTER_1"/>
    <property type="match status" value="1"/>
</dbReference>